<organism evidence="2 3">
    <name type="scientific">Membranihabitans marinus</name>
    <dbReference type="NCBI Taxonomy" id="1227546"/>
    <lineage>
        <taxon>Bacteria</taxon>
        <taxon>Pseudomonadati</taxon>
        <taxon>Bacteroidota</taxon>
        <taxon>Saprospiria</taxon>
        <taxon>Saprospirales</taxon>
        <taxon>Saprospiraceae</taxon>
        <taxon>Membranihabitans</taxon>
    </lineage>
</organism>
<dbReference type="SUPFAM" id="SSF55347">
    <property type="entry name" value="Glyceraldehyde-3-phosphate dehydrogenase-like, C-terminal domain"/>
    <property type="match status" value="1"/>
</dbReference>
<dbReference type="InterPro" id="IPR002811">
    <property type="entry name" value="Asp_DH"/>
</dbReference>
<proteinExistence type="predicted"/>
<reference evidence="2" key="1">
    <citation type="submission" date="2021-06" db="EMBL/GenBank/DDBJ databases">
        <title>44 bacteria genomes isolated from Dapeng, Shenzhen.</title>
        <authorList>
            <person name="Zheng W."/>
            <person name="Yu S."/>
            <person name="Huang Y."/>
        </authorList>
    </citation>
    <scope>NUCLEOTIDE SEQUENCE</scope>
    <source>
        <strain evidence="2">DP5N28-2</strain>
    </source>
</reference>
<dbReference type="Proteomes" id="UP000753961">
    <property type="component" value="Unassembled WGS sequence"/>
</dbReference>
<evidence type="ECO:0000259" key="1">
    <source>
        <dbReference type="Pfam" id="PF01958"/>
    </source>
</evidence>
<dbReference type="GO" id="GO:0033735">
    <property type="term" value="F:aspartate dehydrogenase [NAD(P)+] activity"/>
    <property type="evidence" value="ECO:0007669"/>
    <property type="project" value="InterPro"/>
</dbReference>
<evidence type="ECO:0000313" key="2">
    <source>
        <dbReference type="EMBL" id="MBY5958211.1"/>
    </source>
</evidence>
<comment type="caution">
    <text evidence="2">The sequence shown here is derived from an EMBL/GenBank/DDBJ whole genome shotgun (WGS) entry which is preliminary data.</text>
</comment>
<dbReference type="GO" id="GO:0009435">
    <property type="term" value="P:NAD+ biosynthetic process"/>
    <property type="evidence" value="ECO:0007669"/>
    <property type="project" value="InterPro"/>
</dbReference>
<dbReference type="AlphaFoldDB" id="A0A953LB43"/>
<protein>
    <submittedName>
        <fullName evidence="2">DUF108 domain-containing protein</fullName>
    </submittedName>
</protein>
<keyword evidence="3" id="KW-1185">Reference proteome</keyword>
<sequence length="54" mass="5885">MEAIEHFPKNVNGAVTTALATTGVENIKASIHSIPGFESNRHEIKLAGRRLILM</sequence>
<feature type="domain" description="Aspartate dehydrogenase" evidence="1">
    <location>
        <begin position="2"/>
        <end position="49"/>
    </location>
</feature>
<gene>
    <name evidence="2" type="ORF">KUV50_08725</name>
</gene>
<dbReference type="Gene3D" id="3.30.360.10">
    <property type="entry name" value="Dihydrodipicolinate Reductase, domain 2"/>
    <property type="match status" value="1"/>
</dbReference>
<accession>A0A953LB43</accession>
<dbReference type="Pfam" id="PF01958">
    <property type="entry name" value="Asp_DH_C"/>
    <property type="match status" value="1"/>
</dbReference>
<evidence type="ECO:0000313" key="3">
    <source>
        <dbReference type="Proteomes" id="UP000753961"/>
    </source>
</evidence>
<name>A0A953LB43_9BACT</name>
<dbReference type="EMBL" id="JAHVHU010000007">
    <property type="protein sequence ID" value="MBY5958211.1"/>
    <property type="molecule type" value="Genomic_DNA"/>
</dbReference>
<dbReference type="RefSeq" id="WP_222579740.1">
    <property type="nucleotide sequence ID" value="NZ_JAHVHU010000007.1"/>
</dbReference>